<sequence length="230" mass="25591">MCETLQVQGFTVVGEPITAFNDVGTTVELEHTERGIQIDLFERQIVGKVWFTDRMRNRADVFWTGTHATALLPADEDLFLLKAVSGGDLASGRLRDLEDMRTYAQRGPDFEVILSEIGEQRPFNTGATEARQIRDRSHPLFTIEIAVESLSGLPKSFTSQIEEFGTEFEIEYTVLAAADDGLRDVQAIRDRVATDVRTVSADQTAAVDAAIDRLADKRILQRDGDTVELV</sequence>
<gene>
    <name evidence="1" type="ORF">NDI56_16595</name>
</gene>
<evidence type="ECO:0000313" key="2">
    <source>
        <dbReference type="Proteomes" id="UP001259659"/>
    </source>
</evidence>
<protein>
    <submittedName>
        <fullName evidence="1">Uncharacterized protein</fullName>
    </submittedName>
</protein>
<name>A0ABU2FH40_9EURY</name>
<dbReference type="EMBL" id="JAMQON010000005">
    <property type="protein sequence ID" value="MDS0261020.1"/>
    <property type="molecule type" value="Genomic_DNA"/>
</dbReference>
<comment type="caution">
    <text evidence="1">The sequence shown here is derived from an EMBL/GenBank/DDBJ whole genome shotgun (WGS) entry which is preliminary data.</text>
</comment>
<dbReference type="RefSeq" id="WP_310920808.1">
    <property type="nucleotide sequence ID" value="NZ_JAMQON010000005.1"/>
</dbReference>
<proteinExistence type="predicted"/>
<reference evidence="1 2" key="1">
    <citation type="submission" date="2022-06" db="EMBL/GenBank/DDBJ databases">
        <title>Haloarcula sp. a new haloarchaeum isolate from saline soil.</title>
        <authorList>
            <person name="Strakova D."/>
            <person name="Galisteo C."/>
            <person name="Sanchez-Porro C."/>
            <person name="Ventosa A."/>
        </authorList>
    </citation>
    <scope>NUCLEOTIDE SEQUENCE [LARGE SCALE GENOMIC DNA]</scope>
    <source>
        <strain evidence="1 2">S1CR25-12</strain>
    </source>
</reference>
<organism evidence="1 2">
    <name type="scientific">Haloarcula saliterrae</name>
    <dbReference type="NCBI Taxonomy" id="2950534"/>
    <lineage>
        <taxon>Archaea</taxon>
        <taxon>Methanobacteriati</taxon>
        <taxon>Methanobacteriota</taxon>
        <taxon>Stenosarchaea group</taxon>
        <taxon>Halobacteria</taxon>
        <taxon>Halobacteriales</taxon>
        <taxon>Haloarculaceae</taxon>
        <taxon>Haloarcula</taxon>
    </lineage>
</organism>
<dbReference type="Proteomes" id="UP001259659">
    <property type="component" value="Unassembled WGS sequence"/>
</dbReference>
<accession>A0ABU2FH40</accession>
<keyword evidence="2" id="KW-1185">Reference proteome</keyword>
<evidence type="ECO:0000313" key="1">
    <source>
        <dbReference type="EMBL" id="MDS0261020.1"/>
    </source>
</evidence>